<evidence type="ECO:0000313" key="1">
    <source>
        <dbReference type="EMBL" id="OGD56242.1"/>
    </source>
</evidence>
<dbReference type="Proteomes" id="UP000178764">
    <property type="component" value="Unassembled WGS sequence"/>
</dbReference>
<comment type="caution">
    <text evidence="1">The sequence shown here is derived from an EMBL/GenBank/DDBJ whole genome shotgun (WGS) entry which is preliminary data.</text>
</comment>
<protein>
    <recommendedName>
        <fullName evidence="3">DUF4145 domain-containing protein</fullName>
    </recommendedName>
</protein>
<gene>
    <name evidence="1" type="ORF">A2V71_02875</name>
</gene>
<proteinExistence type="predicted"/>
<dbReference type="AlphaFoldDB" id="A0A1F5DM79"/>
<evidence type="ECO:0000313" key="2">
    <source>
        <dbReference type="Proteomes" id="UP000178764"/>
    </source>
</evidence>
<name>A0A1F5DM79_9BACT</name>
<dbReference type="EMBL" id="MEZT01000024">
    <property type="protein sequence ID" value="OGD56242.1"/>
    <property type="molecule type" value="Genomic_DNA"/>
</dbReference>
<sequence length="159" mass="18613">MGYRVHQYHKTTEQKAVEGFLKGLWWLISLPFRLIFGKRKSVPSSLKEGGLDQQYVSQKWQEIQQLMQLGRPSNYSRAVLEADKLLDHVLKGYRVPGLTMGDRLKAARKRFSPEAYDAAWKAHKVRNELVHNSEFQLMDYQAKETIENFKKALKELIDF</sequence>
<organism evidence="1 2">
    <name type="scientific">Candidatus Berkelbacteria bacterium RBG_13_40_8</name>
    <dbReference type="NCBI Taxonomy" id="1797467"/>
    <lineage>
        <taxon>Bacteria</taxon>
        <taxon>Candidatus Berkelbacteria</taxon>
    </lineage>
</organism>
<accession>A0A1F5DM79</accession>
<reference evidence="1 2" key="1">
    <citation type="journal article" date="2016" name="Nat. Commun.">
        <title>Thousands of microbial genomes shed light on interconnected biogeochemical processes in an aquifer system.</title>
        <authorList>
            <person name="Anantharaman K."/>
            <person name="Brown C.T."/>
            <person name="Hug L.A."/>
            <person name="Sharon I."/>
            <person name="Castelle C.J."/>
            <person name="Probst A.J."/>
            <person name="Thomas B.C."/>
            <person name="Singh A."/>
            <person name="Wilkins M.J."/>
            <person name="Karaoz U."/>
            <person name="Brodie E.L."/>
            <person name="Williams K.H."/>
            <person name="Hubbard S.S."/>
            <person name="Banfield J.F."/>
        </authorList>
    </citation>
    <scope>NUCLEOTIDE SEQUENCE [LARGE SCALE GENOMIC DNA]</scope>
</reference>
<evidence type="ECO:0008006" key="3">
    <source>
        <dbReference type="Google" id="ProtNLM"/>
    </source>
</evidence>